<dbReference type="InterPro" id="IPR036188">
    <property type="entry name" value="FAD/NAD-bd_sf"/>
</dbReference>
<evidence type="ECO:0000259" key="12">
    <source>
        <dbReference type="Pfam" id="PF02852"/>
    </source>
</evidence>
<dbReference type="RefSeq" id="WP_126605335.1">
    <property type="nucleotide sequence ID" value="NZ_AP018795.1"/>
</dbReference>
<dbReference type="InterPro" id="IPR006322">
    <property type="entry name" value="Glutathione_Rdtase_euk/bac"/>
</dbReference>
<keyword evidence="6" id="KW-1015">Disulfide bond</keyword>
<feature type="binding site" evidence="9">
    <location>
        <begin position="173"/>
        <end position="180"/>
    </location>
    <ligand>
        <name>NAD(+)</name>
        <dbReference type="ChEBI" id="CHEBI:57540"/>
    </ligand>
</feature>
<keyword evidence="9" id="KW-0547">Nucleotide-binding</keyword>
<keyword evidence="9" id="KW-0520">NAD</keyword>
<dbReference type="GO" id="GO:0004362">
    <property type="term" value="F:glutathione-disulfide reductase (NADPH) activity"/>
    <property type="evidence" value="ECO:0007669"/>
    <property type="project" value="InterPro"/>
</dbReference>
<reference evidence="15 16" key="1">
    <citation type="journal article" date="2018" name="Microbiol. Resour. Announc.">
        <title>Complete Genome Sequence of Acidithiobacillus ferridurans JCM 18981.</title>
        <authorList>
            <person name="Miyauchi T."/>
            <person name="Kouzuma A."/>
            <person name="Abe T."/>
            <person name="Watanabe K."/>
        </authorList>
    </citation>
    <scope>NUCLEOTIDE SEQUENCE [LARGE SCALE GENOMIC DNA]</scope>
    <source>
        <strain evidence="16">ATCC 33020 / DSM 29468 / JCM 18981 / 11Fe</strain>
        <strain evidence="15">JCM 18981</strain>
    </source>
</reference>
<keyword evidence="7 11" id="KW-0676">Redox-active center</keyword>
<dbReference type="EMBL" id="AP018795">
    <property type="protein sequence ID" value="BBF66284.1"/>
    <property type="molecule type" value="Genomic_DNA"/>
</dbReference>
<comment type="similarity">
    <text evidence="1 11">Belongs to the class-I pyridine nucleotide-disulfide oxidoreductase family.</text>
</comment>
<dbReference type="SUPFAM" id="SSF51905">
    <property type="entry name" value="FAD/NAD(P)-binding domain"/>
    <property type="match status" value="1"/>
</dbReference>
<evidence type="ECO:0000313" key="14">
    <source>
        <dbReference type="EMBL" id="BBF66284.1"/>
    </source>
</evidence>
<dbReference type="GO" id="GO:0006749">
    <property type="term" value="P:glutathione metabolic process"/>
    <property type="evidence" value="ECO:0007669"/>
    <property type="project" value="InterPro"/>
</dbReference>
<evidence type="ECO:0000313" key="15">
    <source>
        <dbReference type="EMBL" id="BBF66461.1"/>
    </source>
</evidence>
<dbReference type="Gene3D" id="3.30.390.30">
    <property type="match status" value="1"/>
</dbReference>
<dbReference type="SUPFAM" id="SSF55424">
    <property type="entry name" value="FAD/NAD-linked reductases, dimerisation (C-terminal) domain"/>
    <property type="match status" value="1"/>
</dbReference>
<evidence type="ECO:0000256" key="2">
    <source>
        <dbReference type="ARBA" id="ARBA00011738"/>
    </source>
</evidence>
<comment type="subunit">
    <text evidence="2">Homodimer.</text>
</comment>
<evidence type="ECO:0000256" key="5">
    <source>
        <dbReference type="ARBA" id="ARBA00023002"/>
    </source>
</evidence>
<dbReference type="FunFam" id="3.30.390.30:FF:000003">
    <property type="entry name" value="Glutathione reductase"/>
    <property type="match status" value="1"/>
</dbReference>
<feature type="disulfide bond" description="Redox-active" evidence="10">
    <location>
        <begin position="42"/>
        <end position="47"/>
    </location>
</feature>
<dbReference type="InterPro" id="IPR004099">
    <property type="entry name" value="Pyr_nucl-diS_OxRdtase_dimer"/>
</dbReference>
<dbReference type="PROSITE" id="PS00076">
    <property type="entry name" value="PYRIDINE_REDOX_1"/>
    <property type="match status" value="1"/>
</dbReference>
<dbReference type="InterPro" id="IPR023753">
    <property type="entry name" value="FAD/NAD-binding_dom"/>
</dbReference>
<keyword evidence="3 11" id="KW-0285">Flavoprotein</keyword>
<evidence type="ECO:0000256" key="8">
    <source>
        <dbReference type="PIRSR" id="PIRSR000350-2"/>
    </source>
</evidence>
<dbReference type="PRINTS" id="PR00411">
    <property type="entry name" value="PNDRDTASEI"/>
</dbReference>
<evidence type="ECO:0000313" key="16">
    <source>
        <dbReference type="Proteomes" id="UP000280188"/>
    </source>
</evidence>
<dbReference type="Proteomes" id="UP000280188">
    <property type="component" value="Chromosome"/>
</dbReference>
<feature type="domain" description="Pyridine nucleotide-disulphide oxidoreductase dimerisation" evidence="12">
    <location>
        <begin position="338"/>
        <end position="448"/>
    </location>
</feature>
<dbReference type="KEGG" id="afj:AFERRID_25020"/>
<feature type="binding site" evidence="9">
    <location>
        <position position="302"/>
    </location>
    <ligand>
        <name>FAD</name>
        <dbReference type="ChEBI" id="CHEBI:57692"/>
    </ligand>
</feature>
<evidence type="ECO:0000256" key="11">
    <source>
        <dbReference type="RuleBase" id="RU003691"/>
    </source>
</evidence>
<dbReference type="Pfam" id="PF02852">
    <property type="entry name" value="Pyr_redox_dim"/>
    <property type="match status" value="1"/>
</dbReference>
<evidence type="ECO:0000256" key="1">
    <source>
        <dbReference type="ARBA" id="ARBA00007532"/>
    </source>
</evidence>
<evidence type="ECO:0000256" key="4">
    <source>
        <dbReference type="ARBA" id="ARBA00022827"/>
    </source>
</evidence>
<organism evidence="15 16">
    <name type="scientific">Acidithiobacillus ferridurans</name>
    <dbReference type="NCBI Taxonomy" id="1232575"/>
    <lineage>
        <taxon>Bacteria</taxon>
        <taxon>Pseudomonadati</taxon>
        <taxon>Pseudomonadota</taxon>
        <taxon>Acidithiobacillia</taxon>
        <taxon>Acidithiobacillales</taxon>
        <taxon>Acidithiobacillaceae</taxon>
        <taxon>Acidithiobacillus</taxon>
    </lineage>
</organism>
<evidence type="ECO:0000256" key="10">
    <source>
        <dbReference type="PIRSR" id="PIRSR000350-4"/>
    </source>
</evidence>
<dbReference type="NCBIfam" id="NF004776">
    <property type="entry name" value="PRK06116.1"/>
    <property type="match status" value="1"/>
</dbReference>
<dbReference type="InterPro" id="IPR012999">
    <property type="entry name" value="Pyr_OxRdtase_I_AS"/>
</dbReference>
<dbReference type="GO" id="GO:0050660">
    <property type="term" value="F:flavin adenine dinucleotide binding"/>
    <property type="evidence" value="ECO:0007669"/>
    <property type="project" value="InterPro"/>
</dbReference>
<dbReference type="PANTHER" id="PTHR42737">
    <property type="entry name" value="GLUTATHIONE REDUCTASE"/>
    <property type="match status" value="1"/>
</dbReference>
<dbReference type="InterPro" id="IPR001100">
    <property type="entry name" value="Pyr_nuc-diS_OxRdtase"/>
</dbReference>
<accession>A0A2Z6IKX3</accession>
<dbReference type="Pfam" id="PF07992">
    <property type="entry name" value="Pyr_redox_2"/>
    <property type="match status" value="1"/>
</dbReference>
<dbReference type="Gene3D" id="3.50.50.60">
    <property type="entry name" value="FAD/NAD(P)-binding domain"/>
    <property type="match status" value="2"/>
</dbReference>
<dbReference type="InterPro" id="IPR016156">
    <property type="entry name" value="FAD/NAD-linked_Rdtase_dimer_sf"/>
</dbReference>
<dbReference type="EMBL" id="AP018795">
    <property type="protein sequence ID" value="BBF66461.1"/>
    <property type="molecule type" value="Genomic_DNA"/>
</dbReference>
<dbReference type="PANTHER" id="PTHR42737:SF2">
    <property type="entry name" value="GLUTATHIONE REDUCTASE"/>
    <property type="match status" value="1"/>
</dbReference>
<proteinExistence type="inferred from homology"/>
<feature type="binding site" evidence="9">
    <location>
        <position position="261"/>
    </location>
    <ligand>
        <name>NAD(+)</name>
        <dbReference type="ChEBI" id="CHEBI:57540"/>
    </ligand>
</feature>
<sequence length="449" mass="48619">MDYNYDLLVIGGGSGGIATANRAALHGAKVALVEKGRIGGTCVNVGCVPKKILWYAAGFAEHLQRARDQAFNIHDSTFDWAALKTARDAFVSHLNARYSTGLADNGVTLIHGYARFVDARQIDVDGHMIRADKIVIATGGRPMWPAIPGAELGISSDDFFALETQPRRIAVVGGGYIAVELAGLLRHLGSEVTLLLRRDHFLDSFDVMLREILMKEMIASGVDILTRQKVASLHRDGQSLTLTLEGGQKINGFDTVLWSIGRRPNTDNLGLERADVVRDQHGHIITDAYQTSNQSHIFAIGDITDGPALTPVAIAAGRRLADRLFGGMADRHLSYDNIPTVVFSHPPIGTIGLTEMEARDIHGDNAVKVYSTRFRSMAYAFAENPVQTGMKLVTVGAEEKIVGLHIIGDGAEEMLQGFAVAVKMGACKSHFDDTVAIHPTSAEELVTMR</sequence>
<evidence type="ECO:0000256" key="9">
    <source>
        <dbReference type="PIRSR" id="PIRSR000350-3"/>
    </source>
</evidence>
<evidence type="ECO:0000256" key="3">
    <source>
        <dbReference type="ARBA" id="ARBA00022630"/>
    </source>
</evidence>
<dbReference type="GO" id="GO:0045454">
    <property type="term" value="P:cell redox homeostasis"/>
    <property type="evidence" value="ECO:0007669"/>
    <property type="project" value="InterPro"/>
</dbReference>
<dbReference type="GO" id="GO:0050661">
    <property type="term" value="F:NADP binding"/>
    <property type="evidence" value="ECO:0007669"/>
    <property type="project" value="InterPro"/>
</dbReference>
<gene>
    <name evidence="14" type="ORF">AFERRID_25020</name>
    <name evidence="15" type="ORF">AFERRID_26790</name>
</gene>
<evidence type="ECO:0000259" key="13">
    <source>
        <dbReference type="Pfam" id="PF07992"/>
    </source>
</evidence>
<dbReference type="PIRSF" id="PIRSF000350">
    <property type="entry name" value="Mercury_reductase_MerA"/>
    <property type="match status" value="1"/>
</dbReference>
<dbReference type="AlphaFoldDB" id="A0A2Z6IKX3"/>
<feature type="domain" description="FAD/NAD(P)-binding" evidence="13">
    <location>
        <begin position="5"/>
        <end position="317"/>
    </location>
</feature>
<keyword evidence="5 11" id="KW-0560">Oxidoreductase</keyword>
<dbReference type="KEGG" id="afj:AFERRID_26790"/>
<evidence type="ECO:0000256" key="6">
    <source>
        <dbReference type="ARBA" id="ARBA00023157"/>
    </source>
</evidence>
<dbReference type="NCBIfam" id="TIGR01421">
    <property type="entry name" value="gluta_reduc_1"/>
    <property type="match status" value="1"/>
</dbReference>
<dbReference type="GO" id="GO:0034599">
    <property type="term" value="P:cellular response to oxidative stress"/>
    <property type="evidence" value="ECO:0007669"/>
    <property type="project" value="TreeGrafter"/>
</dbReference>
<name>A0A2Z6IKX3_ACIFI</name>
<dbReference type="GO" id="GO:0005829">
    <property type="term" value="C:cytosol"/>
    <property type="evidence" value="ECO:0007669"/>
    <property type="project" value="TreeGrafter"/>
</dbReference>
<dbReference type="FunFam" id="3.50.50.60:FF:000235">
    <property type="entry name" value="Glutathione reductase"/>
    <property type="match status" value="1"/>
</dbReference>
<evidence type="ECO:0000256" key="7">
    <source>
        <dbReference type="ARBA" id="ARBA00023284"/>
    </source>
</evidence>
<feature type="active site" description="Proton acceptor" evidence="8">
    <location>
        <position position="438"/>
    </location>
</feature>
<comment type="cofactor">
    <cofactor evidence="9">
        <name>FAD</name>
        <dbReference type="ChEBI" id="CHEBI:57692"/>
    </cofactor>
    <text evidence="9">Binds 1 FAD per subunit.</text>
</comment>
<protein>
    <submittedName>
        <fullName evidence="15">Glutathione amide reductase</fullName>
    </submittedName>
</protein>
<dbReference type="InterPro" id="IPR046952">
    <property type="entry name" value="GSHR/TRXR-like"/>
</dbReference>
<keyword evidence="4 9" id="KW-0274">FAD</keyword>
<feature type="binding site" evidence="9">
    <location>
        <position position="51"/>
    </location>
    <ligand>
        <name>FAD</name>
        <dbReference type="ChEBI" id="CHEBI:57692"/>
    </ligand>
</feature>
<dbReference type="PRINTS" id="PR00368">
    <property type="entry name" value="FADPNR"/>
</dbReference>
<keyword evidence="16" id="KW-1185">Reference proteome</keyword>